<dbReference type="OrthoDB" id="9787782at2"/>
<dbReference type="EMBL" id="FRAC01000016">
    <property type="protein sequence ID" value="SHK73783.1"/>
    <property type="molecule type" value="Genomic_DNA"/>
</dbReference>
<evidence type="ECO:0000259" key="1">
    <source>
        <dbReference type="SMART" id="SM00460"/>
    </source>
</evidence>
<dbReference type="RefSeq" id="WP_073277764.1">
    <property type="nucleotide sequence ID" value="NZ_FRAC01000016.1"/>
</dbReference>
<accession>A0A1M6UX95</accession>
<dbReference type="InterPro" id="IPR038765">
    <property type="entry name" value="Papain-like_cys_pep_sf"/>
</dbReference>
<gene>
    <name evidence="2" type="ORF">SAMN02745136_03223</name>
</gene>
<organism evidence="2 3">
    <name type="scientific">Anaerocolumna jejuensis DSM 15929</name>
    <dbReference type="NCBI Taxonomy" id="1121322"/>
    <lineage>
        <taxon>Bacteria</taxon>
        <taxon>Bacillati</taxon>
        <taxon>Bacillota</taxon>
        <taxon>Clostridia</taxon>
        <taxon>Lachnospirales</taxon>
        <taxon>Lachnospiraceae</taxon>
        <taxon>Anaerocolumna</taxon>
    </lineage>
</organism>
<dbReference type="SMART" id="SM00460">
    <property type="entry name" value="TGc"/>
    <property type="match status" value="2"/>
</dbReference>
<protein>
    <submittedName>
        <fullName evidence="2">Transglutaminase-like superfamily protein</fullName>
    </submittedName>
</protein>
<dbReference type="Pfam" id="PF01841">
    <property type="entry name" value="Transglut_core"/>
    <property type="match status" value="1"/>
</dbReference>
<sequence length="857" mass="98480">MFTAHLQEYALNKYQGRKKYYTALWEEIEEALKGCTEEEAVLMRFLYGTMPVRDAGEYDFSVFLSYVRHSLWLRRNMEWCRELPEDIFVHHVLYYRINSEDISDCRKFFYEQLKGRIQGRSLEEAVLEINYWCAENAVYEATDERTASPVTMFRCGKGRCGEESTFTVTAYRSVGIPARQVYTPRWAHCDDNHAWVEVYLHGKWYFLGACEPEEVLNKGWFTVPANRAILIHSRTFSDFMPSPSEECIGKEDLLTYYNNTSYYAKTRELAVTVKDPVGQPAEGAFVALEILNMAEYFPAVTLITDSRGEVHVSAGLGDVRVRAWKGDAFGEKKVSLKVTGKAELLLECSREKTDWVTDKWERTEVSAPEECPLHLEKETREQKERKEKRLKEAGQIREQRFAAYYDEELARAYTAEAGMLRVSGENIGEILAFLTRDENPDRKPMLHSLAVKDYKDLKADILEDHLCCEQGSLARELYEKYLLCPRIHREELTPYRSFIKKYFTEEEKERFVQNPEQIWSYIKAAIRYDTVVDYKTICATPIGCLKMKQGSPLAQNILFAAICRSLNIPARLNQVTLAPEYLNQGTFTVPEGFTNGQKVKSTAKEDGASLLLKAAEGSKWNYFQTWTIGRLEGAHFDTLNYEGVPFENNALELVLEPGIYRLVTSLRMPDGGQQASQRVFYLKPGEQKSIEMILWENKAEDILVNYPLKDFKLQDNTGKEYNISELRTEEPGILAFLGVGAEPTEHVLNELLASAVHWNGITARMIMVLREPGEQKNGTLHRVLENLTGIELYYDKERSCERAAAAMHVDADKLPVLILLQKELTGIYACSGYNVGSVELMLKLLEQQQIKRRKTNE</sequence>
<dbReference type="Gene3D" id="3.10.620.30">
    <property type="match status" value="1"/>
</dbReference>
<dbReference type="SUPFAM" id="SSF54001">
    <property type="entry name" value="Cysteine proteinases"/>
    <property type="match status" value="2"/>
</dbReference>
<evidence type="ECO:0000313" key="3">
    <source>
        <dbReference type="Proteomes" id="UP000184386"/>
    </source>
</evidence>
<dbReference type="Proteomes" id="UP000184386">
    <property type="component" value="Unassembled WGS sequence"/>
</dbReference>
<reference evidence="2 3" key="1">
    <citation type="submission" date="2016-11" db="EMBL/GenBank/DDBJ databases">
        <authorList>
            <person name="Jaros S."/>
            <person name="Januszkiewicz K."/>
            <person name="Wedrychowicz H."/>
        </authorList>
    </citation>
    <scope>NUCLEOTIDE SEQUENCE [LARGE SCALE GENOMIC DNA]</scope>
    <source>
        <strain evidence="2 3">DSM 15929</strain>
    </source>
</reference>
<dbReference type="AlphaFoldDB" id="A0A1M6UX95"/>
<proteinExistence type="predicted"/>
<evidence type="ECO:0000313" key="2">
    <source>
        <dbReference type="EMBL" id="SHK73783.1"/>
    </source>
</evidence>
<dbReference type="STRING" id="1121322.SAMN02745136_03223"/>
<name>A0A1M6UX95_9FIRM</name>
<dbReference type="InterPro" id="IPR002931">
    <property type="entry name" value="Transglutaminase-like"/>
</dbReference>
<feature type="domain" description="Transglutaminase-like" evidence="1">
    <location>
        <begin position="544"/>
        <end position="626"/>
    </location>
</feature>
<dbReference type="PANTHER" id="PTHR35532:SF5">
    <property type="entry name" value="CARBOHYDRATE-BINDING DOMAIN-CONTAINING PROTEIN"/>
    <property type="match status" value="1"/>
</dbReference>
<dbReference type="PANTHER" id="PTHR35532">
    <property type="entry name" value="SIMILAR TO POLYHYDROXYALKANOATE DEPOLYMERASE"/>
    <property type="match status" value="1"/>
</dbReference>
<dbReference type="Gene3D" id="2.60.40.1120">
    <property type="entry name" value="Carboxypeptidase-like, regulatory domain"/>
    <property type="match status" value="1"/>
</dbReference>
<keyword evidence="3" id="KW-1185">Reference proteome</keyword>
<feature type="domain" description="Transglutaminase-like" evidence="1">
    <location>
        <begin position="152"/>
        <end position="211"/>
    </location>
</feature>